<evidence type="ECO:0000256" key="2">
    <source>
        <dbReference type="SAM" id="Phobius"/>
    </source>
</evidence>
<evidence type="ECO:0000256" key="1">
    <source>
        <dbReference type="SAM" id="MobiDB-lite"/>
    </source>
</evidence>
<comment type="caution">
    <text evidence="3">The sequence shown here is derived from an EMBL/GenBank/DDBJ whole genome shotgun (WGS) entry which is preliminary data.</text>
</comment>
<organism evidence="3 4">
    <name type="scientific">Seiridium unicorne</name>
    <dbReference type="NCBI Taxonomy" id="138068"/>
    <lineage>
        <taxon>Eukaryota</taxon>
        <taxon>Fungi</taxon>
        <taxon>Dikarya</taxon>
        <taxon>Ascomycota</taxon>
        <taxon>Pezizomycotina</taxon>
        <taxon>Sordariomycetes</taxon>
        <taxon>Xylariomycetidae</taxon>
        <taxon>Amphisphaeriales</taxon>
        <taxon>Sporocadaceae</taxon>
        <taxon>Seiridium</taxon>
    </lineage>
</organism>
<sequence length="486" mass="54847">MGSLFISGSEARFGALNVPGVIALPPLPNIISEWFAIVPLICHLATPQDDHVILGEICFLGRIPVGLFPRLGTLSGLARLLCRGQEFFDGATTKGGISQTVWDVQWGSVFPAANGSVSAAVIQFIRSRRKPTAILMPEHYVKRGYHESRNESSTSESTQAAKELPATMPEHFIKQDDQNSRNDSSSRESNPTAKELPAKMPEHRPQQINTQFRRYQTLHVLRFGRQEHRTSARALFRHLVASKWFGYLSMVFKTVVAIIFYLCGLYGTATVLLTSTISQIFANTIQLQRPCGYLENNEHHDACMLLAPHQNALEWYLFVGDRYVVDTMLNKSMLHLILPQQVMACWWFNVAHVLQIAAMTFTAGQKGWDAVFLVLCLVFDRIGRWYHRSTQLASDWLQGEGVEVDSHTFQFTGRAVMLGAIQLYSGTKVTTWMDDIMVPHPRRDAWLDYMKTGEITHEMSDTDIEWIERTACLSSRAADAMAKEIH</sequence>
<dbReference type="EMBL" id="JARVKF010000113">
    <property type="protein sequence ID" value="KAK9422447.1"/>
    <property type="molecule type" value="Genomic_DNA"/>
</dbReference>
<feature type="compositionally biased region" description="Basic and acidic residues" evidence="1">
    <location>
        <begin position="196"/>
        <end position="205"/>
    </location>
</feature>
<dbReference type="Proteomes" id="UP001408356">
    <property type="component" value="Unassembled WGS sequence"/>
</dbReference>
<feature type="compositionally biased region" description="Basic and acidic residues" evidence="1">
    <location>
        <begin position="172"/>
        <end position="186"/>
    </location>
</feature>
<keyword evidence="2" id="KW-0812">Transmembrane</keyword>
<protein>
    <submittedName>
        <fullName evidence="3">Uncharacterized protein</fullName>
    </submittedName>
</protein>
<keyword evidence="2" id="KW-1133">Transmembrane helix</keyword>
<feature type="region of interest" description="Disordered" evidence="1">
    <location>
        <begin position="172"/>
        <end position="205"/>
    </location>
</feature>
<feature type="transmembrane region" description="Helical" evidence="2">
    <location>
        <begin position="244"/>
        <end position="267"/>
    </location>
</feature>
<keyword evidence="2" id="KW-0472">Membrane</keyword>
<evidence type="ECO:0000313" key="3">
    <source>
        <dbReference type="EMBL" id="KAK9422447.1"/>
    </source>
</evidence>
<accession>A0ABR2V6B1</accession>
<proteinExistence type="predicted"/>
<reference evidence="3 4" key="1">
    <citation type="journal article" date="2024" name="J. Plant Pathol.">
        <title>Sequence and assembly of the genome of Seiridium unicorne, isolate CBS 538.82, causal agent of cypress canker disease.</title>
        <authorList>
            <person name="Scali E."/>
            <person name="Rocca G.D."/>
            <person name="Danti R."/>
            <person name="Garbelotto M."/>
            <person name="Barberini S."/>
            <person name="Baroncelli R."/>
            <person name="Emiliani G."/>
        </authorList>
    </citation>
    <scope>NUCLEOTIDE SEQUENCE [LARGE SCALE GENOMIC DNA]</scope>
    <source>
        <strain evidence="3 4">BM-138-508</strain>
    </source>
</reference>
<evidence type="ECO:0000313" key="4">
    <source>
        <dbReference type="Proteomes" id="UP001408356"/>
    </source>
</evidence>
<gene>
    <name evidence="3" type="ORF">SUNI508_04803</name>
</gene>
<keyword evidence="4" id="KW-1185">Reference proteome</keyword>
<name>A0ABR2V6B1_9PEZI</name>